<gene>
    <name evidence="1" type="ORF">RJG54_09750</name>
</gene>
<reference evidence="1" key="1">
    <citation type="submission" date="2023-09" db="EMBL/GenBank/DDBJ databases">
        <title>Arcobacter tbilisiensis sp. nov. isolated from chicken meat in Tbilisi, Georgia.</title>
        <authorList>
            <person name="Matthias R."/>
            <person name="Zautner A.E."/>
        </authorList>
    </citation>
    <scope>NUCLEOTIDE SEQUENCE</scope>
    <source>
        <strain evidence="1">LEO 107</strain>
    </source>
</reference>
<sequence length="75" mass="8880">MALDSVAKALDFYDELINNIQNIPFRPYSYRKRLNSNDENLRELIFKGYTIPFLLMKKITKLFCLVFLIKIFGIS</sequence>
<evidence type="ECO:0000313" key="1">
    <source>
        <dbReference type="EMBL" id="WNL17921.1"/>
    </source>
</evidence>
<dbReference type="AlphaFoldDB" id="A0AA96CX52"/>
<protein>
    <submittedName>
        <fullName evidence="1">Type II toxin-antitoxin system RelE/ParE family toxin</fullName>
    </submittedName>
</protein>
<dbReference type="EMBL" id="CP134846">
    <property type="protein sequence ID" value="WNL17921.1"/>
    <property type="molecule type" value="Genomic_DNA"/>
</dbReference>
<proteinExistence type="predicted"/>
<accession>A0AA96CX52</accession>
<name>A0AA96CX52_9BACT</name>
<organism evidence="1">
    <name type="scientific">Arcobacter sp. AZ-2023</name>
    <dbReference type="NCBI Taxonomy" id="3074453"/>
    <lineage>
        <taxon>Bacteria</taxon>
        <taxon>Pseudomonadati</taxon>
        <taxon>Campylobacterota</taxon>
        <taxon>Epsilonproteobacteria</taxon>
        <taxon>Campylobacterales</taxon>
        <taxon>Arcobacteraceae</taxon>
        <taxon>Arcobacter</taxon>
    </lineage>
</organism>